<dbReference type="PANTHER" id="PTHR15549">
    <property type="entry name" value="PAIRED IMMUNOGLOBULIN-LIKE TYPE 2 RECEPTOR"/>
    <property type="match status" value="1"/>
</dbReference>
<keyword evidence="2 7" id="KW-0812">Transmembrane</keyword>
<feature type="domain" description="Immunoglobulin" evidence="8">
    <location>
        <begin position="41"/>
        <end position="153"/>
    </location>
</feature>
<reference evidence="9" key="1">
    <citation type="submission" date="2023-09" db="UniProtKB">
        <authorList>
            <consortium name="Ensembl"/>
        </authorList>
    </citation>
    <scope>IDENTIFICATION</scope>
</reference>
<dbReference type="GO" id="GO:0005886">
    <property type="term" value="C:plasma membrane"/>
    <property type="evidence" value="ECO:0007669"/>
    <property type="project" value="UniProtKB-ARBA"/>
</dbReference>
<evidence type="ECO:0000259" key="8">
    <source>
        <dbReference type="SMART" id="SM00409"/>
    </source>
</evidence>
<dbReference type="Pfam" id="PF07686">
    <property type="entry name" value="V-set"/>
    <property type="match status" value="1"/>
</dbReference>
<evidence type="ECO:0000256" key="2">
    <source>
        <dbReference type="ARBA" id="ARBA00022692"/>
    </source>
</evidence>
<evidence type="ECO:0000256" key="1">
    <source>
        <dbReference type="ARBA" id="ARBA00004479"/>
    </source>
</evidence>
<proteinExistence type="predicted"/>
<keyword evidence="4 7" id="KW-1133">Transmembrane helix</keyword>
<dbReference type="GO" id="GO:0042288">
    <property type="term" value="F:MHC class I protein binding"/>
    <property type="evidence" value="ECO:0007669"/>
    <property type="project" value="TreeGrafter"/>
</dbReference>
<keyword evidence="3" id="KW-0732">Signal</keyword>
<dbReference type="SUPFAM" id="SSF48726">
    <property type="entry name" value="Immunoglobulin"/>
    <property type="match status" value="1"/>
</dbReference>
<name>A0A8C0D8J3_BALMU</name>
<feature type="transmembrane region" description="Helical" evidence="7">
    <location>
        <begin position="188"/>
        <end position="208"/>
    </location>
</feature>
<evidence type="ECO:0000256" key="5">
    <source>
        <dbReference type="ARBA" id="ARBA00023136"/>
    </source>
</evidence>
<evidence type="ECO:0000256" key="7">
    <source>
        <dbReference type="SAM" id="Phobius"/>
    </source>
</evidence>
<protein>
    <recommendedName>
        <fullName evidence="8">Immunoglobulin domain-containing protein</fullName>
    </recommendedName>
</protein>
<dbReference type="PANTHER" id="PTHR15549:SF26">
    <property type="entry name" value="AXIAL BUDDING PATTERN PROTEIN 2-RELATED"/>
    <property type="match status" value="1"/>
</dbReference>
<dbReference type="InterPro" id="IPR013783">
    <property type="entry name" value="Ig-like_fold"/>
</dbReference>
<dbReference type="InterPro" id="IPR051694">
    <property type="entry name" value="Immunoregulatory_rcpt-like"/>
</dbReference>
<keyword evidence="6" id="KW-0325">Glycoprotein</keyword>
<dbReference type="Gene3D" id="2.60.40.10">
    <property type="entry name" value="Immunoglobulins"/>
    <property type="match status" value="1"/>
</dbReference>
<comment type="subcellular location">
    <subcellularLocation>
        <location evidence="1">Membrane</location>
        <topology evidence="1">Single-pass type I membrane protein</topology>
    </subcellularLocation>
</comment>
<sequence>ALLVLRFPAGGPSIGLPSGLEGSACHWAEPNPSTDFGMNQPKELSAPKGGSIHIPFSFYYSWESAKVPNVRIFWRWKHYHGEFIYNTTPLFIHKDFKDRLLLNWTKGGHSGSLQISKLQWEDESRYFCRVEVDTLRQGKQTWQSIEGTALTVIPTAKPTTLGSTTPSIRVPDGKKSSELWSLSMETTVGLSLASAMLKIAILGWIMYLRWKRSKGKWSGTSNLSPGFPARCFSEPSCIRMIQVSIKNDDDIFYASLALSSLTSPAVPPHPPPQEGPQEETLYSVLKA</sequence>
<dbReference type="InterPro" id="IPR003599">
    <property type="entry name" value="Ig_sub"/>
</dbReference>
<accession>A0A8C0D8J3</accession>
<evidence type="ECO:0000313" key="9">
    <source>
        <dbReference type="Ensembl" id="ENSBMSP00010016199.1"/>
    </source>
</evidence>
<dbReference type="GeneTree" id="ENSGT00390000008831"/>
<dbReference type="SMART" id="SM00409">
    <property type="entry name" value="IG"/>
    <property type="match status" value="1"/>
</dbReference>
<dbReference type="InterPro" id="IPR036179">
    <property type="entry name" value="Ig-like_dom_sf"/>
</dbReference>
<dbReference type="AlphaFoldDB" id="A0A8C0D8J3"/>
<dbReference type="Ensembl" id="ENSBMST00010017921.1">
    <property type="protein sequence ID" value="ENSBMSP00010016199.1"/>
    <property type="gene ID" value="ENSBMSG00010011790.1"/>
</dbReference>
<dbReference type="FunFam" id="2.60.40.10:FF:000753">
    <property type="entry name" value="Paired immunoglobulin-like type 2 receptor alpha"/>
    <property type="match status" value="1"/>
</dbReference>
<keyword evidence="5 7" id="KW-0472">Membrane</keyword>
<evidence type="ECO:0000256" key="3">
    <source>
        <dbReference type="ARBA" id="ARBA00022729"/>
    </source>
</evidence>
<organism evidence="9">
    <name type="scientific">Balaenoptera musculus</name>
    <name type="common">Blue whale</name>
    <dbReference type="NCBI Taxonomy" id="9771"/>
    <lineage>
        <taxon>Eukaryota</taxon>
        <taxon>Metazoa</taxon>
        <taxon>Chordata</taxon>
        <taxon>Craniata</taxon>
        <taxon>Vertebrata</taxon>
        <taxon>Euteleostomi</taxon>
        <taxon>Mammalia</taxon>
        <taxon>Eutheria</taxon>
        <taxon>Laurasiatheria</taxon>
        <taxon>Artiodactyla</taxon>
        <taxon>Whippomorpha</taxon>
        <taxon>Cetacea</taxon>
        <taxon>Mysticeti</taxon>
        <taxon>Balaenopteridae</taxon>
        <taxon>Balaenoptera</taxon>
    </lineage>
</organism>
<evidence type="ECO:0000256" key="4">
    <source>
        <dbReference type="ARBA" id="ARBA00022989"/>
    </source>
</evidence>
<dbReference type="OMA" id="PHSDSWH"/>
<evidence type="ECO:0000256" key="6">
    <source>
        <dbReference type="ARBA" id="ARBA00023180"/>
    </source>
</evidence>
<dbReference type="InterPro" id="IPR013106">
    <property type="entry name" value="Ig_V-set"/>
</dbReference>